<dbReference type="InterPro" id="IPR003439">
    <property type="entry name" value="ABC_transporter-like_ATP-bd"/>
</dbReference>
<reference evidence="5 6" key="1">
    <citation type="journal article" date="2011" name="J. Bacteriol.">
        <title>Complete genome sequences of two hemotropic Mycoplasmas, Mycoplasma haemofelis strain Ohio2 and Mycoplasma suis strain Illinois.</title>
        <authorList>
            <person name="Messick J.B."/>
            <person name="Santos A.P."/>
            <person name="Guimaraes A.M."/>
        </authorList>
    </citation>
    <scope>NUCLEOTIDE SEQUENCE [LARGE SCALE GENOMIC DNA]</scope>
    <source>
        <strain evidence="5 6">Illinois</strain>
    </source>
</reference>
<dbReference type="Proteomes" id="UP000007484">
    <property type="component" value="Chromosome"/>
</dbReference>
<proteinExistence type="predicted"/>
<dbReference type="SUPFAM" id="SSF50331">
    <property type="entry name" value="MOP-like"/>
    <property type="match status" value="1"/>
</dbReference>
<dbReference type="GO" id="GO:0016887">
    <property type="term" value="F:ATP hydrolysis activity"/>
    <property type="evidence" value="ECO:0007669"/>
    <property type="project" value="InterPro"/>
</dbReference>
<dbReference type="RefSeq" id="WP_013609595.1">
    <property type="nucleotide sequence ID" value="NC_015155.1"/>
</dbReference>
<dbReference type="PROSITE" id="PS50893">
    <property type="entry name" value="ABC_TRANSPORTER_2"/>
    <property type="match status" value="1"/>
</dbReference>
<dbReference type="GO" id="GO:0005524">
    <property type="term" value="F:ATP binding"/>
    <property type="evidence" value="ECO:0007669"/>
    <property type="project" value="UniProtKB-KW"/>
</dbReference>
<keyword evidence="2" id="KW-0547">Nucleotide-binding</keyword>
<evidence type="ECO:0000259" key="4">
    <source>
        <dbReference type="PROSITE" id="PS50893"/>
    </source>
</evidence>
<evidence type="ECO:0000256" key="3">
    <source>
        <dbReference type="ARBA" id="ARBA00022840"/>
    </source>
</evidence>
<name>F0QQ51_MYCSL</name>
<dbReference type="STRING" id="768700.MSU_0077"/>
<dbReference type="AlphaFoldDB" id="F0QQ51"/>
<keyword evidence="1" id="KW-0813">Transport</keyword>
<feature type="domain" description="ABC transporter" evidence="4">
    <location>
        <begin position="11"/>
        <end position="348"/>
    </location>
</feature>
<dbReference type="EMBL" id="CP002525">
    <property type="protein sequence ID" value="ADX97621.1"/>
    <property type="molecule type" value="Genomic_DNA"/>
</dbReference>
<accession>F0QQ51</accession>
<gene>
    <name evidence="5" type="primary">potA</name>
    <name evidence="5" type="ordered locus">MSU_0077</name>
</gene>
<keyword evidence="3 5" id="KW-0067">ATP-binding</keyword>
<evidence type="ECO:0000313" key="5">
    <source>
        <dbReference type="EMBL" id="ADX97621.1"/>
    </source>
</evidence>
<evidence type="ECO:0000256" key="2">
    <source>
        <dbReference type="ARBA" id="ARBA00022741"/>
    </source>
</evidence>
<dbReference type="PANTHER" id="PTHR42781">
    <property type="entry name" value="SPERMIDINE/PUTRESCINE IMPORT ATP-BINDING PROTEIN POTA"/>
    <property type="match status" value="1"/>
</dbReference>
<dbReference type="KEGG" id="mss:MSU_0077"/>
<keyword evidence="6" id="KW-1185">Reference proteome</keyword>
<dbReference type="InterPro" id="IPR003593">
    <property type="entry name" value="AAA+_ATPase"/>
</dbReference>
<dbReference type="HOGENOM" id="CLU_000604_1_1_14"/>
<organism evidence="5 6">
    <name type="scientific">Mycoplasma suis (strain Illinois)</name>
    <dbReference type="NCBI Taxonomy" id="768700"/>
    <lineage>
        <taxon>Bacteria</taxon>
        <taxon>Bacillati</taxon>
        <taxon>Mycoplasmatota</taxon>
        <taxon>Mollicutes</taxon>
        <taxon>Mycoplasmataceae</taxon>
        <taxon>Mycoplasma</taxon>
    </lineage>
</organism>
<dbReference type="InterPro" id="IPR027417">
    <property type="entry name" value="P-loop_NTPase"/>
</dbReference>
<sequence>MTAWEESVPLLELQSITKRYESKGQIILDNFNLKIEEGSFVTIIGPSGSGKTTILNLIAGFIKPDKGRILLSGIDIKDIPPHKRPTSTVFQDYALFPHMDVYSNIAFGLRKKRIQLENPLDQKIKKVNYLLSKSKLKSIRKLEQLSRETTKYTNLLKKWITYISRESTPKRGLYYKCIMFYSGIIKSKLLDLDYWKSWWEYYPILREKELRYKYLSRPFSEEEMREKVKQIISLVGLESYEHSDIDTLSGGTKQKVALARALITEPQIVLLDEPLSAIDKDMREKMQIELKRLHQTLKLTFLLITHDQKEALLLSDKIVVLKKGKIEQIGTPSEIYDSPVNEWVANFMGKSNIFEGVYLSPEEVRVNQLLFQISNVRGFRQNERVKIMIRPEDYDVVELGKGFISVEVIDTIYKGQLWELKCLFFDSIIYVENFNEIKKGAQIDLLWDPIDVHLMKFESEDKKTSSIWN</sequence>
<dbReference type="InterPro" id="IPR008995">
    <property type="entry name" value="Mo/tungstate-bd_C_term_dom"/>
</dbReference>
<evidence type="ECO:0000256" key="1">
    <source>
        <dbReference type="ARBA" id="ARBA00022448"/>
    </source>
</evidence>
<protein>
    <submittedName>
        <fullName evidence="5">Spermidine/putrescine import ATP-binding protein PotA</fullName>
    </submittedName>
</protein>
<dbReference type="SUPFAM" id="SSF52540">
    <property type="entry name" value="P-loop containing nucleoside triphosphate hydrolases"/>
    <property type="match status" value="1"/>
</dbReference>
<dbReference type="Gene3D" id="2.40.50.100">
    <property type="match status" value="1"/>
</dbReference>
<dbReference type="SMART" id="SM00382">
    <property type="entry name" value="AAA"/>
    <property type="match status" value="1"/>
</dbReference>
<dbReference type="Gene3D" id="3.40.50.300">
    <property type="entry name" value="P-loop containing nucleotide triphosphate hydrolases"/>
    <property type="match status" value="2"/>
</dbReference>
<dbReference type="Pfam" id="PF00005">
    <property type="entry name" value="ABC_tran"/>
    <property type="match status" value="1"/>
</dbReference>
<dbReference type="PANTHER" id="PTHR42781:SF4">
    <property type="entry name" value="SPERMIDINE_PUTRESCINE IMPORT ATP-BINDING PROTEIN POTA"/>
    <property type="match status" value="1"/>
</dbReference>
<dbReference type="InterPro" id="IPR050093">
    <property type="entry name" value="ABC_SmlMolc_Importer"/>
</dbReference>
<evidence type="ECO:0000313" key="6">
    <source>
        <dbReference type="Proteomes" id="UP000007484"/>
    </source>
</evidence>